<protein>
    <submittedName>
        <fullName evidence="1">Uncharacterized protein</fullName>
    </submittedName>
</protein>
<dbReference type="AlphaFoldDB" id="J3MF43"/>
<dbReference type="EnsemblPlants" id="OB06G26370.1">
    <property type="protein sequence ID" value="OB06G26370.1"/>
    <property type="gene ID" value="OB06G26370"/>
</dbReference>
<name>J3MF43_ORYBR</name>
<sequence>MLVITEVCSIQDKHSILPVIRAFCSTNLKRWCYQYAEEMHLLTIISELGMILTIFLEKKNNLAVHFLEEVQQYFGEEVIF</sequence>
<evidence type="ECO:0000313" key="1">
    <source>
        <dbReference type="EnsemblPlants" id="OB06G26370.1"/>
    </source>
</evidence>
<reference evidence="1" key="2">
    <citation type="submission" date="2013-04" db="UniProtKB">
        <authorList>
            <consortium name="EnsemblPlants"/>
        </authorList>
    </citation>
    <scope>IDENTIFICATION</scope>
</reference>
<proteinExistence type="predicted"/>
<dbReference type="HOGENOM" id="CLU_2593637_0_0_1"/>
<evidence type="ECO:0000313" key="2">
    <source>
        <dbReference type="Proteomes" id="UP000006038"/>
    </source>
</evidence>
<dbReference type="Gramene" id="OB06G26370.1">
    <property type="protein sequence ID" value="OB06G26370.1"/>
    <property type="gene ID" value="OB06G26370"/>
</dbReference>
<reference evidence="1" key="1">
    <citation type="journal article" date="2013" name="Nat. Commun.">
        <title>Whole-genome sequencing of Oryza brachyantha reveals mechanisms underlying Oryza genome evolution.</title>
        <authorList>
            <person name="Chen J."/>
            <person name="Huang Q."/>
            <person name="Gao D."/>
            <person name="Wang J."/>
            <person name="Lang Y."/>
            <person name="Liu T."/>
            <person name="Li B."/>
            <person name="Bai Z."/>
            <person name="Luis Goicoechea J."/>
            <person name="Liang C."/>
            <person name="Chen C."/>
            <person name="Zhang W."/>
            <person name="Sun S."/>
            <person name="Liao Y."/>
            <person name="Zhang X."/>
            <person name="Yang L."/>
            <person name="Song C."/>
            <person name="Wang M."/>
            <person name="Shi J."/>
            <person name="Liu G."/>
            <person name="Liu J."/>
            <person name="Zhou H."/>
            <person name="Zhou W."/>
            <person name="Yu Q."/>
            <person name="An N."/>
            <person name="Chen Y."/>
            <person name="Cai Q."/>
            <person name="Wang B."/>
            <person name="Liu B."/>
            <person name="Min J."/>
            <person name="Huang Y."/>
            <person name="Wu H."/>
            <person name="Li Z."/>
            <person name="Zhang Y."/>
            <person name="Yin Y."/>
            <person name="Song W."/>
            <person name="Jiang J."/>
            <person name="Jackson S.A."/>
            <person name="Wing R.A."/>
            <person name="Wang J."/>
            <person name="Chen M."/>
        </authorList>
    </citation>
    <scope>NUCLEOTIDE SEQUENCE [LARGE SCALE GENOMIC DNA]</scope>
    <source>
        <strain evidence="1">cv. IRGC 101232</strain>
    </source>
</reference>
<organism evidence="1">
    <name type="scientific">Oryza brachyantha</name>
    <name type="common">malo sina</name>
    <dbReference type="NCBI Taxonomy" id="4533"/>
    <lineage>
        <taxon>Eukaryota</taxon>
        <taxon>Viridiplantae</taxon>
        <taxon>Streptophyta</taxon>
        <taxon>Embryophyta</taxon>
        <taxon>Tracheophyta</taxon>
        <taxon>Spermatophyta</taxon>
        <taxon>Magnoliopsida</taxon>
        <taxon>Liliopsida</taxon>
        <taxon>Poales</taxon>
        <taxon>Poaceae</taxon>
        <taxon>BOP clade</taxon>
        <taxon>Oryzoideae</taxon>
        <taxon>Oryzeae</taxon>
        <taxon>Oryzinae</taxon>
        <taxon>Oryza</taxon>
    </lineage>
</organism>
<accession>J3MF43</accession>
<dbReference type="Proteomes" id="UP000006038">
    <property type="component" value="Chromosome 6"/>
</dbReference>
<keyword evidence="2" id="KW-1185">Reference proteome</keyword>